<evidence type="ECO:0000313" key="2">
    <source>
        <dbReference type="Proteomes" id="UP001279734"/>
    </source>
</evidence>
<organism evidence="1 2">
    <name type="scientific">Nepenthes gracilis</name>
    <name type="common">Slender pitcher plant</name>
    <dbReference type="NCBI Taxonomy" id="150966"/>
    <lineage>
        <taxon>Eukaryota</taxon>
        <taxon>Viridiplantae</taxon>
        <taxon>Streptophyta</taxon>
        <taxon>Embryophyta</taxon>
        <taxon>Tracheophyta</taxon>
        <taxon>Spermatophyta</taxon>
        <taxon>Magnoliopsida</taxon>
        <taxon>eudicotyledons</taxon>
        <taxon>Gunneridae</taxon>
        <taxon>Pentapetalae</taxon>
        <taxon>Caryophyllales</taxon>
        <taxon>Nepenthaceae</taxon>
        <taxon>Nepenthes</taxon>
    </lineage>
</organism>
<gene>
    <name evidence="1" type="ORF">Nepgr_006905</name>
</gene>
<evidence type="ECO:0000313" key="1">
    <source>
        <dbReference type="EMBL" id="GMH05065.1"/>
    </source>
</evidence>
<proteinExistence type="predicted"/>
<sequence>MHKEVRQTKEKNEWSNSNRQKFEKNAKKMACDGGANLAKMELVASDDGVCSGVVGVAQWWSYIAGATSNCCNIGGSSES</sequence>
<dbReference type="AlphaFoldDB" id="A0AAD3S5Z7"/>
<accession>A0AAD3S5Z7</accession>
<dbReference type="EMBL" id="BSYO01000005">
    <property type="protein sequence ID" value="GMH05065.1"/>
    <property type="molecule type" value="Genomic_DNA"/>
</dbReference>
<comment type="caution">
    <text evidence="1">The sequence shown here is derived from an EMBL/GenBank/DDBJ whole genome shotgun (WGS) entry which is preliminary data.</text>
</comment>
<name>A0AAD3S5Z7_NEPGR</name>
<dbReference type="Proteomes" id="UP001279734">
    <property type="component" value="Unassembled WGS sequence"/>
</dbReference>
<reference evidence="1" key="1">
    <citation type="submission" date="2023-05" db="EMBL/GenBank/DDBJ databases">
        <title>Nepenthes gracilis genome sequencing.</title>
        <authorList>
            <person name="Fukushima K."/>
        </authorList>
    </citation>
    <scope>NUCLEOTIDE SEQUENCE</scope>
    <source>
        <strain evidence="1">SING2019-196</strain>
    </source>
</reference>
<protein>
    <submittedName>
        <fullName evidence="1">Uncharacterized protein</fullName>
    </submittedName>
</protein>
<keyword evidence="2" id="KW-1185">Reference proteome</keyword>